<evidence type="ECO:0000256" key="2">
    <source>
        <dbReference type="ARBA" id="ARBA00022490"/>
    </source>
</evidence>
<keyword evidence="10" id="KW-1185">Reference proteome</keyword>
<dbReference type="InterPro" id="IPR056743">
    <property type="entry name" value="TRM5-TYW2-like_MTfase"/>
</dbReference>
<dbReference type="InterPro" id="IPR056744">
    <property type="entry name" value="TRM5/TYW2-like_N"/>
</dbReference>
<evidence type="ECO:0000313" key="9">
    <source>
        <dbReference type="EMBL" id="CBK24290.2"/>
    </source>
</evidence>
<dbReference type="GeneID" id="24921093"/>
<gene>
    <name evidence="9" type="ORF">GSBLH_T00004047001</name>
</gene>
<dbReference type="OrthoDB" id="408788at2759"/>
<dbReference type="SUPFAM" id="SSF53335">
    <property type="entry name" value="S-adenosyl-L-methionine-dependent methyltransferases"/>
    <property type="match status" value="1"/>
</dbReference>
<sequence>MPPTSYEKVGSLLHVNLLDEQLPYKHLIGSVLLDKVPQCRTVVNKIGKIDTAFRTFDMEVLAGENNTHVSLNENGCRYDFDYSRVYWNSRLHHEHARLIKSFSPSDIVADMFCGVGPFSIPAAKKGCTVYANDLNPSCFYYLNRNVEKNHVRPVSALQ</sequence>
<evidence type="ECO:0000256" key="6">
    <source>
        <dbReference type="ARBA" id="ARBA00022694"/>
    </source>
</evidence>
<protein>
    <recommendedName>
        <fullName evidence="8">SAM-dependent methyltransferase TRM5/TYW2-type domain-containing protein</fullName>
    </recommendedName>
</protein>
<keyword evidence="6" id="KW-0819">tRNA processing</keyword>
<dbReference type="InParanoid" id="D8M8A1"/>
<comment type="catalytic activity">
    <reaction evidence="7">
        <text>guanosine(37) in tRNA + S-adenosyl-L-methionine = N(1)-methylguanosine(37) in tRNA + S-adenosyl-L-homocysteine + H(+)</text>
        <dbReference type="Rhea" id="RHEA:36899"/>
        <dbReference type="Rhea" id="RHEA-COMP:10145"/>
        <dbReference type="Rhea" id="RHEA-COMP:10147"/>
        <dbReference type="ChEBI" id="CHEBI:15378"/>
        <dbReference type="ChEBI" id="CHEBI:57856"/>
        <dbReference type="ChEBI" id="CHEBI:59789"/>
        <dbReference type="ChEBI" id="CHEBI:73542"/>
        <dbReference type="ChEBI" id="CHEBI:74269"/>
        <dbReference type="EC" id="2.1.1.228"/>
    </reaction>
</comment>
<dbReference type="InterPro" id="IPR030382">
    <property type="entry name" value="MeTrfase_TRM5/TYW2"/>
</dbReference>
<dbReference type="RefSeq" id="XP_012898338.1">
    <property type="nucleotide sequence ID" value="XM_013042884.1"/>
</dbReference>
<dbReference type="Proteomes" id="UP000008312">
    <property type="component" value="Unassembled WGS sequence"/>
</dbReference>
<dbReference type="Pfam" id="PF25133">
    <property type="entry name" value="TYW2_N_2"/>
    <property type="match status" value="1"/>
</dbReference>
<dbReference type="PANTHER" id="PTHR23245:SF36">
    <property type="entry name" value="TRNA (GUANINE(37)-N1)-METHYLTRANSFERASE"/>
    <property type="match status" value="1"/>
</dbReference>
<evidence type="ECO:0000256" key="5">
    <source>
        <dbReference type="ARBA" id="ARBA00022691"/>
    </source>
</evidence>
<dbReference type="GO" id="GO:0070901">
    <property type="term" value="P:mitochondrial tRNA methylation"/>
    <property type="evidence" value="ECO:0007669"/>
    <property type="project" value="UniProtKB-ARBA"/>
</dbReference>
<dbReference type="EMBL" id="FN668683">
    <property type="protein sequence ID" value="CBK24290.2"/>
    <property type="molecule type" value="Genomic_DNA"/>
</dbReference>
<dbReference type="Pfam" id="PF02475">
    <property type="entry name" value="TRM5-TYW2_MTfase"/>
    <property type="match status" value="1"/>
</dbReference>
<evidence type="ECO:0000259" key="8">
    <source>
        <dbReference type="PROSITE" id="PS51684"/>
    </source>
</evidence>
<dbReference type="InterPro" id="IPR029063">
    <property type="entry name" value="SAM-dependent_MTases_sf"/>
</dbReference>
<feature type="domain" description="SAM-dependent methyltransferase TRM5/TYW2-type" evidence="8">
    <location>
        <begin position="6"/>
        <end position="158"/>
    </location>
</feature>
<evidence type="ECO:0000256" key="7">
    <source>
        <dbReference type="ARBA" id="ARBA00047783"/>
    </source>
</evidence>
<keyword evidence="5" id="KW-0949">S-adenosyl-L-methionine</keyword>
<proteinExistence type="inferred from homology"/>
<accession>D8M8A1</accession>
<dbReference type="OMA" id="AGENNTH"/>
<dbReference type="Gene3D" id="3.40.50.150">
    <property type="entry name" value="Vaccinia Virus protein VP39"/>
    <property type="match status" value="1"/>
</dbReference>
<dbReference type="GO" id="GO:0052906">
    <property type="term" value="F:tRNA (guanine(37)-N1)-methyltransferase activity"/>
    <property type="evidence" value="ECO:0007669"/>
    <property type="project" value="UniProtKB-EC"/>
</dbReference>
<dbReference type="GO" id="GO:0005739">
    <property type="term" value="C:mitochondrion"/>
    <property type="evidence" value="ECO:0007669"/>
    <property type="project" value="GOC"/>
</dbReference>
<comment type="similarity">
    <text evidence="1">Belongs to the class I-like SAM-binding methyltransferase superfamily. TRM5/TYW2 family.</text>
</comment>
<organism evidence="9">
    <name type="scientific">Blastocystis hominis</name>
    <dbReference type="NCBI Taxonomy" id="12968"/>
    <lineage>
        <taxon>Eukaryota</taxon>
        <taxon>Sar</taxon>
        <taxon>Stramenopiles</taxon>
        <taxon>Bigyra</taxon>
        <taxon>Opalozoa</taxon>
        <taxon>Opalinata</taxon>
        <taxon>Blastocystidae</taxon>
        <taxon>Blastocystis</taxon>
    </lineage>
</organism>
<dbReference type="AlphaFoldDB" id="D8M8A1"/>
<dbReference type="PROSITE" id="PS51684">
    <property type="entry name" value="SAM_MT_TRM5_TYW2"/>
    <property type="match status" value="1"/>
</dbReference>
<reference evidence="9" key="1">
    <citation type="submission" date="2010-02" db="EMBL/GenBank/DDBJ databases">
        <title>Sequencing and annotation of the Blastocystis hominis genome.</title>
        <authorList>
            <person name="Wincker P."/>
        </authorList>
    </citation>
    <scope>NUCLEOTIDE SEQUENCE</scope>
    <source>
        <strain evidence="9">Singapore isolate B</strain>
    </source>
</reference>
<name>D8M8A1_BLAHO</name>
<dbReference type="GO" id="GO:0002939">
    <property type="term" value="P:tRNA N1-guanine methylation"/>
    <property type="evidence" value="ECO:0007669"/>
    <property type="project" value="TreeGrafter"/>
</dbReference>
<dbReference type="PANTHER" id="PTHR23245">
    <property type="entry name" value="TRNA METHYLTRANSFERASE"/>
    <property type="match status" value="1"/>
</dbReference>
<evidence type="ECO:0000256" key="4">
    <source>
        <dbReference type="ARBA" id="ARBA00022679"/>
    </source>
</evidence>
<keyword evidence="4" id="KW-0808">Transferase</keyword>
<keyword evidence="3" id="KW-0489">Methyltransferase</keyword>
<evidence type="ECO:0000256" key="1">
    <source>
        <dbReference type="ARBA" id="ARBA00009775"/>
    </source>
</evidence>
<dbReference type="Gene3D" id="3.30.300.110">
    <property type="entry name" value="Met-10+ protein-like domains"/>
    <property type="match status" value="1"/>
</dbReference>
<keyword evidence="2" id="KW-0963">Cytoplasm</keyword>
<evidence type="ECO:0000256" key="3">
    <source>
        <dbReference type="ARBA" id="ARBA00022603"/>
    </source>
</evidence>
<dbReference type="FunFam" id="3.30.300.110:FF:000001">
    <property type="entry name" value="tRNA (guanine(37)-N1)-methyltransferase"/>
    <property type="match status" value="1"/>
</dbReference>
<evidence type="ECO:0000313" key="10">
    <source>
        <dbReference type="Proteomes" id="UP000008312"/>
    </source>
</evidence>